<dbReference type="EMBL" id="JAPTGC010000002">
    <property type="protein sequence ID" value="MCZ0862111.1"/>
    <property type="molecule type" value="Genomic_DNA"/>
</dbReference>
<evidence type="ECO:0000313" key="2">
    <source>
        <dbReference type="Proteomes" id="UP001141336"/>
    </source>
</evidence>
<proteinExistence type="predicted"/>
<dbReference type="RefSeq" id="WP_268922322.1">
    <property type="nucleotide sequence ID" value="NZ_JAPTGC010000002.1"/>
</dbReference>
<sequence length="73" mass="8768">MPVNRRSLEVAALLHQITVLYQEDELRVREERVVKITHAVRKSQELSPSEKERVRSLLAEREWERLKEFLETL</sequence>
<comment type="caution">
    <text evidence="1">The sequence shown here is derived from an EMBL/GenBank/DDBJ whole genome shotgun (WGS) entry which is preliminary data.</text>
</comment>
<name>A0ABT4IKR4_9EURY</name>
<reference evidence="1" key="1">
    <citation type="submission" date="2022-12" db="EMBL/GenBank/DDBJ databases">
        <title>Isolation and characterisation of novel Methanocorpusculum spp. from native Australian herbivores indicates the genus is ancestrally host-associated.</title>
        <authorList>
            <person name="Volmer J.G."/>
            <person name="Soo R.M."/>
            <person name="Evans P.N."/>
            <person name="Hoedt E.C."/>
            <person name="Astorga Alsina A.L."/>
            <person name="Woodcroft B.J."/>
            <person name="Tyson G.W."/>
            <person name="Hugenholtz P."/>
            <person name="Morrison M."/>
        </authorList>
    </citation>
    <scope>NUCLEOTIDE SEQUENCE</scope>
    <source>
        <strain evidence="1">CW153</strain>
    </source>
</reference>
<evidence type="ECO:0000313" key="1">
    <source>
        <dbReference type="EMBL" id="MCZ0862111.1"/>
    </source>
</evidence>
<organism evidence="1 2">
    <name type="scientific">Methanocorpusculum vombati</name>
    <dbReference type="NCBI Taxonomy" id="3002864"/>
    <lineage>
        <taxon>Archaea</taxon>
        <taxon>Methanobacteriati</taxon>
        <taxon>Methanobacteriota</taxon>
        <taxon>Stenosarchaea group</taxon>
        <taxon>Methanomicrobia</taxon>
        <taxon>Methanomicrobiales</taxon>
        <taxon>Methanocorpusculaceae</taxon>
        <taxon>Methanocorpusculum</taxon>
    </lineage>
</organism>
<dbReference type="Proteomes" id="UP001141336">
    <property type="component" value="Unassembled WGS sequence"/>
</dbReference>
<protein>
    <submittedName>
        <fullName evidence="1">Uncharacterized protein</fullName>
    </submittedName>
</protein>
<keyword evidence="2" id="KW-1185">Reference proteome</keyword>
<gene>
    <name evidence="1" type="ORF">O0S09_02430</name>
</gene>
<accession>A0ABT4IKR4</accession>